<keyword evidence="1 6" id="KW-0808">Transferase</keyword>
<dbReference type="PANTHER" id="PTHR43289">
    <property type="entry name" value="MITOGEN-ACTIVATED PROTEIN KINASE KINASE KINASE 20-RELATED"/>
    <property type="match status" value="1"/>
</dbReference>
<dbReference type="SMART" id="SM00220">
    <property type="entry name" value="S_TKc"/>
    <property type="match status" value="1"/>
</dbReference>
<feature type="domain" description="Protein kinase" evidence="5">
    <location>
        <begin position="13"/>
        <end position="269"/>
    </location>
</feature>
<keyword evidence="4" id="KW-0067">ATP-binding</keyword>
<accession>A0A2P2C8F7</accession>
<dbReference type="InterPro" id="IPR011009">
    <property type="entry name" value="Kinase-like_dom_sf"/>
</dbReference>
<keyword evidence="2" id="KW-0547">Nucleotide-binding</keyword>
<dbReference type="PANTHER" id="PTHR43289:SF6">
    <property type="entry name" value="SERINE_THREONINE-PROTEIN KINASE NEKL-3"/>
    <property type="match status" value="1"/>
</dbReference>
<evidence type="ECO:0000256" key="4">
    <source>
        <dbReference type="ARBA" id="ARBA00022840"/>
    </source>
</evidence>
<organism evidence="6">
    <name type="scientific">metagenome</name>
    <dbReference type="NCBI Taxonomy" id="256318"/>
    <lineage>
        <taxon>unclassified sequences</taxon>
        <taxon>metagenomes</taxon>
    </lineage>
</organism>
<protein>
    <submittedName>
        <fullName evidence="6">Putative Calcium/calmodulin-dependent protein kinase</fullName>
        <ecNumber evidence="6">2.7.11.17</ecNumber>
    </submittedName>
</protein>
<dbReference type="Gene3D" id="3.30.200.20">
    <property type="entry name" value="Phosphorylase Kinase, domain 1"/>
    <property type="match status" value="1"/>
</dbReference>
<dbReference type="CDD" id="cd14014">
    <property type="entry name" value="STKc_PknB_like"/>
    <property type="match status" value="1"/>
</dbReference>
<gene>
    <name evidence="6" type="ORF">NOCA2490014</name>
</gene>
<dbReference type="PROSITE" id="PS00107">
    <property type="entry name" value="PROTEIN_KINASE_ATP"/>
    <property type="match status" value="1"/>
</dbReference>
<dbReference type="InterPro" id="IPR008271">
    <property type="entry name" value="Ser/Thr_kinase_AS"/>
</dbReference>
<dbReference type="InterPro" id="IPR000719">
    <property type="entry name" value="Prot_kinase_dom"/>
</dbReference>
<keyword evidence="3 6" id="KW-0418">Kinase</keyword>
<name>A0A2P2C8F7_9ZZZZ</name>
<proteinExistence type="predicted"/>
<dbReference type="EC" id="2.7.11.17" evidence="6"/>
<dbReference type="Gene3D" id="1.10.510.10">
    <property type="entry name" value="Transferase(Phosphotransferase) domain 1"/>
    <property type="match status" value="1"/>
</dbReference>
<dbReference type="AlphaFoldDB" id="A0A2P2C8F7"/>
<dbReference type="PROSITE" id="PS50011">
    <property type="entry name" value="PROTEIN_KINASE_DOM"/>
    <property type="match status" value="1"/>
</dbReference>
<evidence type="ECO:0000259" key="5">
    <source>
        <dbReference type="PROSITE" id="PS50011"/>
    </source>
</evidence>
<evidence type="ECO:0000256" key="1">
    <source>
        <dbReference type="ARBA" id="ARBA00022679"/>
    </source>
</evidence>
<dbReference type="SUPFAM" id="SSF56112">
    <property type="entry name" value="Protein kinase-like (PK-like)"/>
    <property type="match status" value="1"/>
</dbReference>
<dbReference type="Pfam" id="PF00069">
    <property type="entry name" value="Pkinase"/>
    <property type="match status" value="1"/>
</dbReference>
<evidence type="ECO:0000256" key="2">
    <source>
        <dbReference type="ARBA" id="ARBA00022741"/>
    </source>
</evidence>
<dbReference type="InterPro" id="IPR017441">
    <property type="entry name" value="Protein_kinase_ATP_BS"/>
</dbReference>
<dbReference type="GO" id="GO:0005524">
    <property type="term" value="F:ATP binding"/>
    <property type="evidence" value="ECO:0007669"/>
    <property type="project" value="UniProtKB-KW"/>
</dbReference>
<dbReference type="GO" id="GO:0004683">
    <property type="term" value="F:calcium/calmodulin-dependent protein kinase activity"/>
    <property type="evidence" value="ECO:0007669"/>
    <property type="project" value="UniProtKB-EC"/>
</dbReference>
<reference evidence="6" key="1">
    <citation type="submission" date="2015-08" db="EMBL/GenBank/DDBJ databases">
        <authorList>
            <person name="Babu N.S."/>
            <person name="Beckwith C.J."/>
            <person name="Beseler K.G."/>
            <person name="Brison A."/>
            <person name="Carone J.V."/>
            <person name="Caskin T.P."/>
            <person name="Diamond M."/>
            <person name="Durham M.E."/>
            <person name="Foxe J.M."/>
            <person name="Go M."/>
            <person name="Henderson B.A."/>
            <person name="Jones I.B."/>
            <person name="McGettigan J.A."/>
            <person name="Micheletti S.J."/>
            <person name="Nasrallah M.E."/>
            <person name="Ortiz D."/>
            <person name="Piller C.R."/>
            <person name="Privatt S.R."/>
            <person name="Schneider S.L."/>
            <person name="Sharp S."/>
            <person name="Smith T.C."/>
            <person name="Stanton J.D."/>
            <person name="Ullery H.E."/>
            <person name="Wilson R.J."/>
            <person name="Serrano M.G."/>
            <person name="Buck G."/>
            <person name="Lee V."/>
            <person name="Wang Y."/>
            <person name="Carvalho R."/>
            <person name="Voegtly L."/>
            <person name="Shi R."/>
            <person name="Duckworth R."/>
            <person name="Johnson A."/>
            <person name="Loviza R."/>
            <person name="Walstead R."/>
            <person name="Shah Z."/>
            <person name="Kiflezghi M."/>
            <person name="Wade K."/>
            <person name="Ball S.L."/>
            <person name="Bradley K.W."/>
            <person name="Asai D.J."/>
            <person name="Bowman C.A."/>
            <person name="Russell D.A."/>
            <person name="Pope W.H."/>
            <person name="Jacobs-Sera D."/>
            <person name="Hendrix R.W."/>
            <person name="Hatfull G.F."/>
        </authorList>
    </citation>
    <scope>NUCLEOTIDE SEQUENCE</scope>
</reference>
<evidence type="ECO:0000313" key="6">
    <source>
        <dbReference type="EMBL" id="CUR58270.1"/>
    </source>
</evidence>
<sequence length="497" mass="52730">MRIPQVGDTFGPYEVRRVLGHGGMGVVFVATQVALDRPVALKVLLPQLAESADYRARFRREAAALASAQSPYIVPIFDYGEIEGSLFLATQLVPGGDLGLRIANAALDRATALEIARQVCTALGDAHDVGVLHRDVKPSNVLIWDRPEGPHSYLCDFGIAKVEGSLDTTTDGTAGTWAFLAPERCQGAPGSQASDIYAAGCLLWNLLTGNRPYAGLGVEVAQAHVHQPVPQLAVATPADDELNTILATAMAKDPADRYASAGEMARALARVIRAGDERTQTAPVPLVPVSAPAGAPRAGRWRIVAAVGAVAVLGAALVWAIGARDDPSQNPPASNEASGTRCWDGSSVASLDDCSEPFGAAGLAWAIPSLDLDDPRCVESEGVVEGKDVVVACEFQVRGARGLIRYSSWSSVEASAAHYRREFEQAARLVDRPGSAPRRVWRAEGRTPQGFYKMASAYVDWPFSVSVEGSTRAALEVGERSLRFRPRAEMTGIEAPG</sequence>
<dbReference type="PROSITE" id="PS00108">
    <property type="entry name" value="PROTEIN_KINASE_ST"/>
    <property type="match status" value="1"/>
</dbReference>
<evidence type="ECO:0000256" key="3">
    <source>
        <dbReference type="ARBA" id="ARBA00022777"/>
    </source>
</evidence>
<dbReference type="EMBL" id="CZKA01000044">
    <property type="protein sequence ID" value="CUR58270.1"/>
    <property type="molecule type" value="Genomic_DNA"/>
</dbReference>